<accession>A0A0R3SFF8</accession>
<dbReference type="EMBL" id="UYSG01001118">
    <property type="protein sequence ID" value="VDL35314.1"/>
    <property type="molecule type" value="Genomic_DNA"/>
</dbReference>
<gene>
    <name evidence="1" type="ORF">HDID_LOCUS3573</name>
</gene>
<proteinExistence type="predicted"/>
<reference evidence="3" key="1">
    <citation type="submission" date="2017-02" db="UniProtKB">
        <authorList>
            <consortium name="WormBaseParasite"/>
        </authorList>
    </citation>
    <scope>IDENTIFICATION</scope>
</reference>
<name>A0A0R3SFF8_HYMDI</name>
<sequence length="90" mass="10123">MVERILSQASKFGYDIPGHIDCVDYKVDDSDLAPESIISSNTNQEISESVDCFAFLSDLAKVSDKFDSISTYTEKLRSCTYLPVFISRQK</sequence>
<evidence type="ECO:0000313" key="2">
    <source>
        <dbReference type="Proteomes" id="UP000274504"/>
    </source>
</evidence>
<evidence type="ECO:0000313" key="1">
    <source>
        <dbReference type="EMBL" id="VDL35314.1"/>
    </source>
</evidence>
<protein>
    <submittedName>
        <fullName evidence="3">Transcriptional regulator</fullName>
    </submittedName>
</protein>
<evidence type="ECO:0000313" key="3">
    <source>
        <dbReference type="WBParaSite" id="HDID_0000357501-mRNA-1"/>
    </source>
</evidence>
<dbReference type="Proteomes" id="UP000274504">
    <property type="component" value="Unassembled WGS sequence"/>
</dbReference>
<dbReference type="WBParaSite" id="HDID_0000357501-mRNA-1">
    <property type="protein sequence ID" value="HDID_0000357501-mRNA-1"/>
    <property type="gene ID" value="HDID_0000357501"/>
</dbReference>
<reference evidence="1 2" key="2">
    <citation type="submission" date="2018-11" db="EMBL/GenBank/DDBJ databases">
        <authorList>
            <consortium name="Pathogen Informatics"/>
        </authorList>
    </citation>
    <scope>NUCLEOTIDE SEQUENCE [LARGE SCALE GENOMIC DNA]</scope>
</reference>
<dbReference type="AlphaFoldDB" id="A0A0R3SFF8"/>
<organism evidence="3">
    <name type="scientific">Hymenolepis diminuta</name>
    <name type="common">Rat tapeworm</name>
    <dbReference type="NCBI Taxonomy" id="6216"/>
    <lineage>
        <taxon>Eukaryota</taxon>
        <taxon>Metazoa</taxon>
        <taxon>Spiralia</taxon>
        <taxon>Lophotrochozoa</taxon>
        <taxon>Platyhelminthes</taxon>
        <taxon>Cestoda</taxon>
        <taxon>Eucestoda</taxon>
        <taxon>Cyclophyllidea</taxon>
        <taxon>Hymenolepididae</taxon>
        <taxon>Hymenolepis</taxon>
    </lineage>
</organism>